<reference evidence="9" key="2">
    <citation type="submission" date="2019-02" db="EMBL/GenBank/DDBJ databases">
        <title>Granulicella sibirica sp. nov., a psychrotolerant acidobacterium isolated from an organic soil layer in forested tundra, West Siberia.</title>
        <authorList>
            <person name="Oshkin I.Y."/>
            <person name="Kulichevskaya I.S."/>
            <person name="Rijpstra W.I.C."/>
            <person name="Sinninghe Damste J.S."/>
            <person name="Rakitin A.L."/>
            <person name="Ravin N.V."/>
            <person name="Dedysh S.N."/>
        </authorList>
    </citation>
    <scope>NUCLEOTIDE SEQUENCE [LARGE SCALE GENOMIC DNA]</scope>
    <source>
        <strain evidence="9">AF10</strain>
    </source>
</reference>
<gene>
    <name evidence="5" type="primary">recX</name>
    <name evidence="8" type="ORF">GRAN_4701</name>
</gene>
<dbReference type="InterPro" id="IPR053924">
    <property type="entry name" value="RecX_HTH_2nd"/>
</dbReference>
<dbReference type="OrthoDB" id="120650at2"/>
<dbReference type="GO" id="GO:0006282">
    <property type="term" value="P:regulation of DNA repair"/>
    <property type="evidence" value="ECO:0007669"/>
    <property type="project" value="UniProtKB-UniRule"/>
</dbReference>
<evidence type="ECO:0000256" key="3">
    <source>
        <dbReference type="ARBA" id="ARBA00018111"/>
    </source>
</evidence>
<evidence type="ECO:0000256" key="4">
    <source>
        <dbReference type="ARBA" id="ARBA00022490"/>
    </source>
</evidence>
<evidence type="ECO:0000256" key="5">
    <source>
        <dbReference type="HAMAP-Rule" id="MF_01114"/>
    </source>
</evidence>
<accession>A0A4Q0STS3</accession>
<dbReference type="InterPro" id="IPR003783">
    <property type="entry name" value="Regulatory_RecX"/>
</dbReference>
<comment type="caution">
    <text evidence="8">The sequence shown here is derived from an EMBL/GenBank/DDBJ whole genome shotgun (WGS) entry which is preliminary data.</text>
</comment>
<evidence type="ECO:0000259" key="7">
    <source>
        <dbReference type="Pfam" id="PF02631"/>
    </source>
</evidence>
<dbReference type="GO" id="GO:0005737">
    <property type="term" value="C:cytoplasm"/>
    <property type="evidence" value="ECO:0007669"/>
    <property type="project" value="UniProtKB-SubCell"/>
</dbReference>
<keyword evidence="4 5" id="KW-0963">Cytoplasm</keyword>
<evidence type="ECO:0000256" key="1">
    <source>
        <dbReference type="ARBA" id="ARBA00004496"/>
    </source>
</evidence>
<feature type="domain" description="RecX second three-helical" evidence="7">
    <location>
        <begin position="67"/>
        <end position="108"/>
    </location>
</feature>
<reference evidence="8 9" key="1">
    <citation type="submission" date="2018-11" db="EMBL/GenBank/DDBJ databases">
        <authorList>
            <person name="Mardanov A.V."/>
            <person name="Ravin N.V."/>
            <person name="Dedysh S.N."/>
        </authorList>
    </citation>
    <scope>NUCLEOTIDE SEQUENCE [LARGE SCALE GENOMIC DNA]</scope>
    <source>
        <strain evidence="8 9">AF10</strain>
    </source>
</reference>
<dbReference type="EMBL" id="RDSM01000004">
    <property type="protein sequence ID" value="RXH54405.1"/>
    <property type="molecule type" value="Genomic_DNA"/>
</dbReference>
<evidence type="ECO:0000256" key="2">
    <source>
        <dbReference type="ARBA" id="ARBA00009695"/>
    </source>
</evidence>
<keyword evidence="9" id="KW-1185">Reference proteome</keyword>
<comment type="function">
    <text evidence="5">Modulates RecA activity.</text>
</comment>
<comment type="similarity">
    <text evidence="2 5">Belongs to the RecX family.</text>
</comment>
<organism evidence="8 9">
    <name type="scientific">Granulicella sibirica</name>
    <dbReference type="NCBI Taxonomy" id="2479048"/>
    <lineage>
        <taxon>Bacteria</taxon>
        <taxon>Pseudomonadati</taxon>
        <taxon>Acidobacteriota</taxon>
        <taxon>Terriglobia</taxon>
        <taxon>Terriglobales</taxon>
        <taxon>Acidobacteriaceae</taxon>
        <taxon>Granulicella</taxon>
    </lineage>
</organism>
<feature type="compositionally biased region" description="Basic and acidic residues" evidence="6">
    <location>
        <begin position="181"/>
        <end position="190"/>
    </location>
</feature>
<comment type="subcellular location">
    <subcellularLocation>
        <location evidence="1 5">Cytoplasm</location>
    </subcellularLocation>
</comment>
<dbReference type="Pfam" id="PF02631">
    <property type="entry name" value="RecX_HTH2"/>
    <property type="match status" value="1"/>
</dbReference>
<proteinExistence type="inferred from homology"/>
<dbReference type="AlphaFoldDB" id="A0A4Q0STS3"/>
<dbReference type="RefSeq" id="WP_128915291.1">
    <property type="nucleotide sequence ID" value="NZ_RDSM01000004.1"/>
</dbReference>
<evidence type="ECO:0000256" key="6">
    <source>
        <dbReference type="SAM" id="MobiDB-lite"/>
    </source>
</evidence>
<sequence length="190" mass="21522">MAFARAKKREPVGEAGLFEYAVGTLARKMRTERDLRRLMKARAEDGDAGQRAMDAVVARLVELKYLSDTRFAADYTRMRKENQSFGRRRVQQDLAMKGVGKELVETALEAAYGDADEVALARQYCARKRMQKPKDQKETVRVMNRLIRAGYSSGAIFKLLRTWEIPDEMIPGEGGGDSDSYAEKDDLPDF</sequence>
<evidence type="ECO:0000313" key="8">
    <source>
        <dbReference type="EMBL" id="RXH54405.1"/>
    </source>
</evidence>
<protein>
    <recommendedName>
        <fullName evidence="3 5">Regulatory protein RecX</fullName>
    </recommendedName>
</protein>
<dbReference type="PANTHER" id="PTHR33602:SF1">
    <property type="entry name" value="REGULATORY PROTEIN RECX FAMILY PROTEIN"/>
    <property type="match status" value="1"/>
</dbReference>
<dbReference type="Proteomes" id="UP000289437">
    <property type="component" value="Unassembled WGS sequence"/>
</dbReference>
<dbReference type="PANTHER" id="PTHR33602">
    <property type="entry name" value="REGULATORY PROTEIN RECX FAMILY PROTEIN"/>
    <property type="match status" value="1"/>
</dbReference>
<name>A0A4Q0STS3_9BACT</name>
<dbReference type="Gene3D" id="1.10.10.10">
    <property type="entry name" value="Winged helix-like DNA-binding domain superfamily/Winged helix DNA-binding domain"/>
    <property type="match status" value="1"/>
</dbReference>
<dbReference type="HAMAP" id="MF_01114">
    <property type="entry name" value="RecX"/>
    <property type="match status" value="1"/>
</dbReference>
<feature type="region of interest" description="Disordered" evidence="6">
    <location>
        <begin position="168"/>
        <end position="190"/>
    </location>
</feature>
<evidence type="ECO:0000313" key="9">
    <source>
        <dbReference type="Proteomes" id="UP000289437"/>
    </source>
</evidence>
<dbReference type="InterPro" id="IPR036388">
    <property type="entry name" value="WH-like_DNA-bd_sf"/>
</dbReference>